<name>A0A4Z1PFI4_9PEZI</name>
<accession>A0A4Z1PFI4</accession>
<dbReference type="Proteomes" id="UP000298493">
    <property type="component" value="Unassembled WGS sequence"/>
</dbReference>
<evidence type="ECO:0000256" key="1">
    <source>
        <dbReference type="SAM" id="SignalP"/>
    </source>
</evidence>
<sequence>MKMYTMALVTAVLFSSVALAIPVQGTALTRKPNGENILMRQTVQWPENEVEVCTDAHFKGHCQKEPQYINTCWPFKDAFNTSISSIRFDSSETATAGAMSCSFYETTDCTFVLVDGTKRPVLHLLGPIDDLSTTQFNDKLQSVRCNRLPKPIPHSKESKVITKRDDLLCLKLCEKANHGKCGAYHVEDGVQCLPANQCHTINVHLGLSSVVFDRKIQPDGSRMRCSLYTDNTCGSHLSDDIGPEWLDLNHPMSDLERTGFNDHIASYRCYHDMHPFDLNGDECAIAMNC</sequence>
<dbReference type="EMBL" id="SNSC02000011">
    <property type="protein sequence ID" value="TID20228.1"/>
    <property type="molecule type" value="Genomic_DNA"/>
</dbReference>
<dbReference type="OrthoDB" id="5401396at2759"/>
<protein>
    <submittedName>
        <fullName evidence="2">Uncharacterized protein</fullName>
    </submittedName>
</protein>
<proteinExistence type="predicted"/>
<reference evidence="2 3" key="1">
    <citation type="submission" date="2019-04" db="EMBL/GenBank/DDBJ databases">
        <title>High contiguity whole genome sequence and gene annotation resource for two Venturia nashicola isolates.</title>
        <authorList>
            <person name="Prokchorchik M."/>
            <person name="Won K."/>
            <person name="Lee Y."/>
            <person name="Choi E.D."/>
            <person name="Segonzac C."/>
            <person name="Sohn K.H."/>
        </authorList>
    </citation>
    <scope>NUCLEOTIDE SEQUENCE [LARGE SCALE GENOMIC DNA]</scope>
    <source>
        <strain evidence="2 3">PRI2</strain>
    </source>
</reference>
<feature type="signal peptide" evidence="1">
    <location>
        <begin position="1"/>
        <end position="20"/>
    </location>
</feature>
<comment type="caution">
    <text evidence="2">The sequence shown here is derived from an EMBL/GenBank/DDBJ whole genome shotgun (WGS) entry which is preliminary data.</text>
</comment>
<organism evidence="2 3">
    <name type="scientific">Venturia nashicola</name>
    <dbReference type="NCBI Taxonomy" id="86259"/>
    <lineage>
        <taxon>Eukaryota</taxon>
        <taxon>Fungi</taxon>
        <taxon>Dikarya</taxon>
        <taxon>Ascomycota</taxon>
        <taxon>Pezizomycotina</taxon>
        <taxon>Dothideomycetes</taxon>
        <taxon>Pleosporomycetidae</taxon>
        <taxon>Venturiales</taxon>
        <taxon>Venturiaceae</taxon>
        <taxon>Venturia</taxon>
    </lineage>
</organism>
<dbReference type="AlphaFoldDB" id="A0A4Z1PFI4"/>
<feature type="chain" id="PRO_5021367474" evidence="1">
    <location>
        <begin position="21"/>
        <end position="289"/>
    </location>
</feature>
<dbReference type="Gene3D" id="2.60.20.10">
    <property type="entry name" value="Crystallins"/>
    <property type="match status" value="1"/>
</dbReference>
<gene>
    <name evidence="2" type="ORF">E6O75_ATG07688</name>
</gene>
<evidence type="ECO:0000313" key="3">
    <source>
        <dbReference type="Proteomes" id="UP000298493"/>
    </source>
</evidence>
<evidence type="ECO:0000313" key="2">
    <source>
        <dbReference type="EMBL" id="TID20228.1"/>
    </source>
</evidence>
<keyword evidence="1" id="KW-0732">Signal</keyword>
<keyword evidence="3" id="KW-1185">Reference proteome</keyword>